<dbReference type="GO" id="GO:0017119">
    <property type="term" value="C:Golgi transport complex"/>
    <property type="evidence" value="ECO:0007669"/>
    <property type="project" value="UniProtKB-UniRule"/>
</dbReference>
<dbReference type="Pfam" id="PF06419">
    <property type="entry name" value="COG6_N"/>
    <property type="match status" value="1"/>
</dbReference>
<dbReference type="InterPro" id="IPR048369">
    <property type="entry name" value="COG6_C"/>
</dbReference>
<feature type="domain" description="Conserved Oligomeric Golgi complex subunit 6 C-terminal" evidence="13">
    <location>
        <begin position="277"/>
        <end position="740"/>
    </location>
</feature>
<keyword evidence="4 10" id="KW-0813">Transport</keyword>
<dbReference type="STRING" id="45354.A0A1L0B6P4"/>
<dbReference type="Proteomes" id="UP000182334">
    <property type="component" value="Chromosome I"/>
</dbReference>
<evidence type="ECO:0000256" key="11">
    <source>
        <dbReference type="SAM" id="MobiDB-lite"/>
    </source>
</evidence>
<dbReference type="Pfam" id="PF20653">
    <property type="entry name" value="COG6_C"/>
    <property type="match status" value="1"/>
</dbReference>
<evidence type="ECO:0000256" key="4">
    <source>
        <dbReference type="ARBA" id="ARBA00022448"/>
    </source>
</evidence>
<evidence type="ECO:0000259" key="12">
    <source>
        <dbReference type="Pfam" id="PF06419"/>
    </source>
</evidence>
<dbReference type="InterPro" id="IPR010490">
    <property type="entry name" value="COG6"/>
</dbReference>
<dbReference type="AlphaFoldDB" id="A0A1L0B6P4"/>
<keyword evidence="15" id="KW-1185">Reference proteome</keyword>
<evidence type="ECO:0000256" key="2">
    <source>
        <dbReference type="ARBA" id="ARBA00011023"/>
    </source>
</evidence>
<evidence type="ECO:0000256" key="8">
    <source>
        <dbReference type="ARBA" id="ARBA00031348"/>
    </source>
</evidence>
<proteinExistence type="inferred from homology"/>
<dbReference type="GO" id="GO:0000139">
    <property type="term" value="C:Golgi membrane"/>
    <property type="evidence" value="ECO:0007669"/>
    <property type="project" value="UniProtKB-SubCell"/>
</dbReference>
<dbReference type="SMART" id="SM01087">
    <property type="entry name" value="COG6"/>
    <property type="match status" value="1"/>
</dbReference>
<protein>
    <recommendedName>
        <fullName evidence="3 10">Conserved oligomeric Golgi complex subunit 6</fullName>
        <shortName evidence="10">COG complex subunit 6</shortName>
    </recommendedName>
    <alternativeName>
        <fullName evidence="8 10">Component of oligomeric Golgi complex 6</fullName>
    </alternativeName>
</protein>
<dbReference type="GO" id="GO:0015031">
    <property type="term" value="P:protein transport"/>
    <property type="evidence" value="ECO:0007669"/>
    <property type="project" value="UniProtKB-KW"/>
</dbReference>
<dbReference type="OrthoDB" id="272987at2759"/>
<evidence type="ECO:0000256" key="1">
    <source>
        <dbReference type="ARBA" id="ARBA00004395"/>
    </source>
</evidence>
<comment type="function">
    <text evidence="10">Acts as component of the peripheral membrane COG complex that is involved in intra-Golgi protein trafficking. COG is located at the cis-Golgi, and regulates tethering of retrograde intra-Golgi vesicles and possibly a number of other membrane trafficking events.</text>
</comment>
<dbReference type="InterPro" id="IPR048368">
    <property type="entry name" value="COG6_N"/>
</dbReference>
<comment type="subcellular location">
    <subcellularLocation>
        <location evidence="1 10">Golgi apparatus membrane</location>
        <topology evidence="1 10">Peripheral membrane protein</topology>
    </subcellularLocation>
</comment>
<comment type="function">
    <text evidence="9">Acts as a component of the peripheral membrane COG complex that is involved in intra-Golgi protein trafficking. COG is located at the cis-Golgi, and regulates tethering of retrograde intra-Golgi vesicles and possibly a number of other membrane trafficking events.</text>
</comment>
<dbReference type="PANTHER" id="PTHR21506">
    <property type="entry name" value="COMPONENT OF OLIGOMERIC GOLGI COMPLEX 6"/>
    <property type="match status" value="1"/>
</dbReference>
<comment type="subunit">
    <text evidence="10">Component of the conserved oligomeric Golgi complex.</text>
</comment>
<keyword evidence="7 10" id="KW-0472">Membrane</keyword>
<evidence type="ECO:0000256" key="10">
    <source>
        <dbReference type="RuleBase" id="RU365075"/>
    </source>
</evidence>
<evidence type="ECO:0000256" key="3">
    <source>
        <dbReference type="ARBA" id="ARBA00020973"/>
    </source>
</evidence>
<keyword evidence="6 10" id="KW-0333">Golgi apparatus</keyword>
<evidence type="ECO:0000256" key="9">
    <source>
        <dbReference type="ARBA" id="ARBA00043873"/>
    </source>
</evidence>
<feature type="domain" description="Conserved oligomeric complex COG6 N-terminal" evidence="12">
    <location>
        <begin position="144"/>
        <end position="246"/>
    </location>
</feature>
<evidence type="ECO:0000259" key="13">
    <source>
        <dbReference type="Pfam" id="PF20653"/>
    </source>
</evidence>
<comment type="similarity">
    <text evidence="2 10">Belongs to the COG6 family.</text>
</comment>
<name>A0A1L0B6P4_9ASCO</name>
<dbReference type="GO" id="GO:0006891">
    <property type="term" value="P:intra-Golgi vesicle-mediated transport"/>
    <property type="evidence" value="ECO:0007669"/>
    <property type="project" value="UniProtKB-UniRule"/>
</dbReference>
<sequence>MDFVGFESFSENDLLPSPQPSLSLPLKSNIENLGLKLSNFNNLRNLLKHTEENSTTEDAGVRLAEKFANVSLQLLDDSSSLPSAVENLSEEDVDIARSTTLTKRLGRALNPSLSDQKTRELFTRLESKIPDMDVMVDAGVIGAMTRKNLRGEIESDLIKSHLAVLADYAKTIKNLKYLGERVDSFDKQVAETNELLAKDLSLTADLSGNVKELTDSKVALNLKKGILMSFREQFTLNEYDNYVLHSNEINADFFAALAKAEAINSRCLVLLALDNPELGRKVMAKNNELINRTSEKILSFCNRTLSNFYLLNNRARMEQLHLSLRYLKGKPDQLESVVNLFVNSRSTALVDEFNLQTSGHGADDSTHSLSDSRPVFYSSHDPVRLISDSLAFVHSLVVNESETVENLFGNTPEFSETTNAMVSRILNALAKPIKSQIELLISVQTKLPLIFQIFSNLDLYLLMFQKISNAGSITSAINECITMTQNKVVTVVTNRLATVRNSNLAQIDLSSDLQPPEWIIDYYSDLLPILDNATTEMVFNFTQEQQDKFLSLVVDEPISIFYEHLSLVSKTFGKRDILIFKLNFLDLVLSKTMPLRILSDKVLDINHQINDYSTELKEVQVQTLLENCQLTDFYNIISMICPIDVEMLDPAIYQAITENKLFKKEVIVESNAKIQLALPSALIDIQSALMKLNSPIIVTDIITSSSIQFAYFYKLLSEIVEMYLKEQLFSWTDLEVATLLGVELAYIEEIGQTSYGT</sequence>
<accession>A0A1L0B6P4</accession>
<evidence type="ECO:0000256" key="6">
    <source>
        <dbReference type="ARBA" id="ARBA00023034"/>
    </source>
</evidence>
<evidence type="ECO:0000313" key="15">
    <source>
        <dbReference type="Proteomes" id="UP000182334"/>
    </source>
</evidence>
<feature type="region of interest" description="Disordered" evidence="11">
    <location>
        <begin position="1"/>
        <end position="20"/>
    </location>
</feature>
<organism evidence="14 15">
    <name type="scientific">Sungouiella intermedia</name>
    <dbReference type="NCBI Taxonomy" id="45354"/>
    <lineage>
        <taxon>Eukaryota</taxon>
        <taxon>Fungi</taxon>
        <taxon>Dikarya</taxon>
        <taxon>Ascomycota</taxon>
        <taxon>Saccharomycotina</taxon>
        <taxon>Pichiomycetes</taxon>
        <taxon>Metschnikowiaceae</taxon>
        <taxon>Sungouiella</taxon>
    </lineage>
</organism>
<evidence type="ECO:0000313" key="14">
    <source>
        <dbReference type="EMBL" id="SGZ46661.1"/>
    </source>
</evidence>
<evidence type="ECO:0000256" key="7">
    <source>
        <dbReference type="ARBA" id="ARBA00023136"/>
    </source>
</evidence>
<reference evidence="14 15" key="1">
    <citation type="submission" date="2016-10" db="EMBL/GenBank/DDBJ databases">
        <authorList>
            <person name="de Groot N.N."/>
        </authorList>
    </citation>
    <scope>NUCLEOTIDE SEQUENCE [LARGE SCALE GENOMIC DNA]</scope>
    <source>
        <strain evidence="14 15">CBS 141442</strain>
    </source>
</reference>
<keyword evidence="5 10" id="KW-0653">Protein transport</keyword>
<dbReference type="EMBL" id="LT635756">
    <property type="protein sequence ID" value="SGZ46661.1"/>
    <property type="molecule type" value="Genomic_DNA"/>
</dbReference>
<dbReference type="PANTHER" id="PTHR21506:SF0">
    <property type="entry name" value="CONSERVED OLIGOMERIC GOLGI COMPLEX SUBUNIT 6"/>
    <property type="match status" value="1"/>
</dbReference>
<evidence type="ECO:0000256" key="5">
    <source>
        <dbReference type="ARBA" id="ARBA00022927"/>
    </source>
</evidence>
<gene>
    <name evidence="14" type="ORF">SAMEA4029010_CIC11G00000003005</name>
</gene>